<evidence type="ECO:0000313" key="2">
    <source>
        <dbReference type="EMBL" id="KAK9816076.1"/>
    </source>
</evidence>
<feature type="compositionally biased region" description="Basic and acidic residues" evidence="1">
    <location>
        <begin position="279"/>
        <end position="300"/>
    </location>
</feature>
<dbReference type="EMBL" id="JALJOS010000091">
    <property type="protein sequence ID" value="KAK9816076.1"/>
    <property type="molecule type" value="Genomic_DNA"/>
</dbReference>
<keyword evidence="3" id="KW-1185">Reference proteome</keyword>
<comment type="caution">
    <text evidence="2">The sequence shown here is derived from an EMBL/GenBank/DDBJ whole genome shotgun (WGS) entry which is preliminary data.</text>
</comment>
<sequence>MANKNVSMPYVWTDVPEEAICFRTATRQNNGGVRVEIELDKSRTRGWKGGEGPDTQKLRIQTPRFRRFKIKEWPGRRPEDRVSYSGSFTIGDLDGAGPPAKFVQEWVRPMEQRVIGTAADKSIEWFKKSKSPEDLRRAYTSGVSEGGVSQAGRPYGPLMKCKIPFVRGRFECEFYKGDNAEPDQMKGAPSSMAEYLEATEDGAEGVDCVAILEYESVWFMGKDFGVTPILKSLLYWPQDSLKGFSFQADPTSGTVDKTSEEDRGPADAFLADGPIPKRQKTEARSEDATEKPQKKTDGTD</sequence>
<name>A0AAW1Q5F9_9CHLO</name>
<organism evidence="2 3">
    <name type="scientific">Apatococcus lobatus</name>
    <dbReference type="NCBI Taxonomy" id="904363"/>
    <lineage>
        <taxon>Eukaryota</taxon>
        <taxon>Viridiplantae</taxon>
        <taxon>Chlorophyta</taxon>
        <taxon>core chlorophytes</taxon>
        <taxon>Trebouxiophyceae</taxon>
        <taxon>Chlorellales</taxon>
        <taxon>Chlorellaceae</taxon>
        <taxon>Apatococcus</taxon>
    </lineage>
</organism>
<dbReference type="Proteomes" id="UP001438707">
    <property type="component" value="Unassembled WGS sequence"/>
</dbReference>
<gene>
    <name evidence="2" type="ORF">WJX74_000174</name>
</gene>
<evidence type="ECO:0000256" key="1">
    <source>
        <dbReference type="SAM" id="MobiDB-lite"/>
    </source>
</evidence>
<protein>
    <submittedName>
        <fullName evidence="2">Uncharacterized protein</fullName>
    </submittedName>
</protein>
<feature type="region of interest" description="Disordered" evidence="1">
    <location>
        <begin position="246"/>
        <end position="300"/>
    </location>
</feature>
<dbReference type="AlphaFoldDB" id="A0AAW1Q5F9"/>
<proteinExistence type="predicted"/>
<reference evidence="2 3" key="1">
    <citation type="journal article" date="2024" name="Nat. Commun.">
        <title>Phylogenomics reveals the evolutionary origins of lichenization in chlorophyte algae.</title>
        <authorList>
            <person name="Puginier C."/>
            <person name="Libourel C."/>
            <person name="Otte J."/>
            <person name="Skaloud P."/>
            <person name="Haon M."/>
            <person name="Grisel S."/>
            <person name="Petersen M."/>
            <person name="Berrin J.G."/>
            <person name="Delaux P.M."/>
            <person name="Dal Grande F."/>
            <person name="Keller J."/>
        </authorList>
    </citation>
    <scope>NUCLEOTIDE SEQUENCE [LARGE SCALE GENOMIC DNA]</scope>
    <source>
        <strain evidence="2 3">SAG 2145</strain>
    </source>
</reference>
<evidence type="ECO:0000313" key="3">
    <source>
        <dbReference type="Proteomes" id="UP001438707"/>
    </source>
</evidence>
<accession>A0AAW1Q5F9</accession>